<protein>
    <submittedName>
        <fullName evidence="1">Uncharacterized protein</fullName>
    </submittedName>
</protein>
<dbReference type="AlphaFoldDB" id="A0AAV2KW09"/>
<gene>
    <name evidence="1" type="ORF">KC01_LOCUS21643</name>
</gene>
<dbReference type="Proteomes" id="UP001497482">
    <property type="component" value="Chromosome 2"/>
</dbReference>
<proteinExistence type="predicted"/>
<dbReference type="EMBL" id="OZ035824">
    <property type="protein sequence ID" value="CAL1592391.1"/>
    <property type="molecule type" value="Genomic_DNA"/>
</dbReference>
<keyword evidence="2" id="KW-1185">Reference proteome</keyword>
<evidence type="ECO:0000313" key="1">
    <source>
        <dbReference type="EMBL" id="CAL1592391.1"/>
    </source>
</evidence>
<accession>A0AAV2KW09</accession>
<organism evidence="1 2">
    <name type="scientific">Knipowitschia caucasica</name>
    <name type="common">Caucasian dwarf goby</name>
    <name type="synonym">Pomatoschistus caucasicus</name>
    <dbReference type="NCBI Taxonomy" id="637954"/>
    <lineage>
        <taxon>Eukaryota</taxon>
        <taxon>Metazoa</taxon>
        <taxon>Chordata</taxon>
        <taxon>Craniata</taxon>
        <taxon>Vertebrata</taxon>
        <taxon>Euteleostomi</taxon>
        <taxon>Actinopterygii</taxon>
        <taxon>Neopterygii</taxon>
        <taxon>Teleostei</taxon>
        <taxon>Neoteleostei</taxon>
        <taxon>Acanthomorphata</taxon>
        <taxon>Gobiaria</taxon>
        <taxon>Gobiiformes</taxon>
        <taxon>Gobioidei</taxon>
        <taxon>Gobiidae</taxon>
        <taxon>Gobiinae</taxon>
        <taxon>Knipowitschia</taxon>
    </lineage>
</organism>
<sequence length="122" mass="13285">MPSYRMYWQTATRYDPIATVMGPGIACGAVYSGPVYNSTAGQSTAGQSTAMQRETGKRAKYNAATPTTRSVCLQLQSVVWQRWSEVVRVQLGTRPGQWAVATWGAALRRSALRGRKGAALDK</sequence>
<evidence type="ECO:0000313" key="2">
    <source>
        <dbReference type="Proteomes" id="UP001497482"/>
    </source>
</evidence>
<reference evidence="1 2" key="1">
    <citation type="submission" date="2024-04" db="EMBL/GenBank/DDBJ databases">
        <authorList>
            <person name="Waldvogel A.-M."/>
            <person name="Schoenle A."/>
        </authorList>
    </citation>
    <scope>NUCLEOTIDE SEQUENCE [LARGE SCALE GENOMIC DNA]</scope>
</reference>
<name>A0AAV2KW09_KNICA</name>